<protein>
    <recommendedName>
        <fullName evidence="5">Carrier domain-containing protein</fullName>
    </recommendedName>
</protein>
<feature type="compositionally biased region" description="Polar residues" evidence="4">
    <location>
        <begin position="82"/>
        <end position="93"/>
    </location>
</feature>
<dbReference type="GO" id="GO:0043041">
    <property type="term" value="P:amino acid activation for nonribosomal peptide biosynthetic process"/>
    <property type="evidence" value="ECO:0007669"/>
    <property type="project" value="TreeGrafter"/>
</dbReference>
<dbReference type="InterPro" id="IPR010071">
    <property type="entry name" value="AA_adenyl_dom"/>
</dbReference>
<dbReference type="PROSITE" id="PS00455">
    <property type="entry name" value="AMP_BINDING"/>
    <property type="match status" value="1"/>
</dbReference>
<dbReference type="NCBIfam" id="TIGR01733">
    <property type="entry name" value="AA-adenyl-dom"/>
    <property type="match status" value="1"/>
</dbReference>
<dbReference type="GO" id="GO:0003824">
    <property type="term" value="F:catalytic activity"/>
    <property type="evidence" value="ECO:0007669"/>
    <property type="project" value="InterPro"/>
</dbReference>
<dbReference type="InterPro" id="IPR025110">
    <property type="entry name" value="AMP-bd_C"/>
</dbReference>
<dbReference type="AlphaFoldDB" id="A0A5P2BRT1"/>
<dbReference type="OrthoDB" id="2472181at2"/>
<keyword evidence="3" id="KW-0597">Phosphoprotein</keyword>
<dbReference type="PROSITE" id="PS00012">
    <property type="entry name" value="PHOSPHOPANTETHEINE"/>
    <property type="match status" value="1"/>
</dbReference>
<accession>A0A5P2BRT1</accession>
<dbReference type="InterPro" id="IPR006162">
    <property type="entry name" value="Ppantetheine_attach_site"/>
</dbReference>
<dbReference type="Gene3D" id="1.10.1200.10">
    <property type="entry name" value="ACP-like"/>
    <property type="match status" value="1"/>
</dbReference>
<dbReference type="InterPro" id="IPR036736">
    <property type="entry name" value="ACP-like_sf"/>
</dbReference>
<dbReference type="InterPro" id="IPR001242">
    <property type="entry name" value="Condensation_dom"/>
</dbReference>
<dbReference type="InterPro" id="IPR000873">
    <property type="entry name" value="AMP-dep_synth/lig_dom"/>
</dbReference>
<dbReference type="SUPFAM" id="SSF52777">
    <property type="entry name" value="CoA-dependent acyltransferases"/>
    <property type="match status" value="2"/>
</dbReference>
<dbReference type="GO" id="GO:0008610">
    <property type="term" value="P:lipid biosynthetic process"/>
    <property type="evidence" value="ECO:0007669"/>
    <property type="project" value="UniProtKB-ARBA"/>
</dbReference>
<dbReference type="CDD" id="cd05930">
    <property type="entry name" value="A_NRPS"/>
    <property type="match status" value="1"/>
</dbReference>
<dbReference type="InterPro" id="IPR045851">
    <property type="entry name" value="AMP-bd_C_sf"/>
</dbReference>
<dbReference type="PANTHER" id="PTHR45527">
    <property type="entry name" value="NONRIBOSOMAL PEPTIDE SYNTHETASE"/>
    <property type="match status" value="1"/>
</dbReference>
<feature type="compositionally biased region" description="Basic residues" evidence="4">
    <location>
        <begin position="33"/>
        <end position="45"/>
    </location>
</feature>
<name>A0A5P2BRT1_STRVZ</name>
<dbReference type="InterPro" id="IPR042099">
    <property type="entry name" value="ANL_N_sf"/>
</dbReference>
<evidence type="ECO:0000256" key="4">
    <source>
        <dbReference type="SAM" id="MobiDB-lite"/>
    </source>
</evidence>
<dbReference type="EMBL" id="CP029192">
    <property type="protein sequence ID" value="QES32428.1"/>
    <property type="molecule type" value="Genomic_DNA"/>
</dbReference>
<feature type="compositionally biased region" description="Basic residues" evidence="4">
    <location>
        <begin position="1"/>
        <end position="13"/>
    </location>
</feature>
<dbReference type="InterPro" id="IPR009081">
    <property type="entry name" value="PP-bd_ACP"/>
</dbReference>
<dbReference type="GO" id="GO:0044550">
    <property type="term" value="P:secondary metabolite biosynthetic process"/>
    <property type="evidence" value="ECO:0007669"/>
    <property type="project" value="TreeGrafter"/>
</dbReference>
<dbReference type="SUPFAM" id="SSF47336">
    <property type="entry name" value="ACP-like"/>
    <property type="match status" value="1"/>
</dbReference>
<evidence type="ECO:0000256" key="2">
    <source>
        <dbReference type="ARBA" id="ARBA00022450"/>
    </source>
</evidence>
<dbReference type="Gene3D" id="3.30.559.30">
    <property type="entry name" value="Nonribosomal peptide synthetase, condensation domain"/>
    <property type="match status" value="1"/>
</dbReference>
<dbReference type="InterPro" id="IPR023213">
    <property type="entry name" value="CAT-like_dom_sf"/>
</dbReference>
<dbReference type="PROSITE" id="PS50075">
    <property type="entry name" value="CARRIER"/>
    <property type="match status" value="1"/>
</dbReference>
<dbReference type="Pfam" id="PF00668">
    <property type="entry name" value="Condensation"/>
    <property type="match status" value="1"/>
</dbReference>
<evidence type="ECO:0000313" key="6">
    <source>
        <dbReference type="EMBL" id="QES32428.1"/>
    </source>
</evidence>
<evidence type="ECO:0000313" key="7">
    <source>
        <dbReference type="Proteomes" id="UP000322927"/>
    </source>
</evidence>
<dbReference type="Pfam" id="PF00501">
    <property type="entry name" value="AMP-binding"/>
    <property type="match status" value="1"/>
</dbReference>
<evidence type="ECO:0000256" key="1">
    <source>
        <dbReference type="ARBA" id="ARBA00001957"/>
    </source>
</evidence>
<feature type="domain" description="Carrier" evidence="5">
    <location>
        <begin position="1078"/>
        <end position="1153"/>
    </location>
</feature>
<organism evidence="6 7">
    <name type="scientific">Streptomyces venezuelae</name>
    <dbReference type="NCBI Taxonomy" id="54571"/>
    <lineage>
        <taxon>Bacteria</taxon>
        <taxon>Bacillati</taxon>
        <taxon>Actinomycetota</taxon>
        <taxon>Actinomycetes</taxon>
        <taxon>Kitasatosporales</taxon>
        <taxon>Streptomycetaceae</taxon>
        <taxon>Streptomyces</taxon>
    </lineage>
</organism>
<evidence type="ECO:0000256" key="3">
    <source>
        <dbReference type="ARBA" id="ARBA00022553"/>
    </source>
</evidence>
<keyword evidence="2" id="KW-0596">Phosphopantetheine</keyword>
<sequence>MDRRRRPGRHRPRAAPSGTPAVVPPHLCDHRALRGRSGPRTRTLRRPGPAQHSSTGGRPRADRPGRPGTRLLADCQEERITMTESTTTPQATHPTGAPMGNRQTERLSLLQEQIWIAEQLAPGRSVYGIPMVIRLHGALDTELAARCVTEIVRRHEVLRSRVGEENGELYLVTDPPQPFALPVLDFRSRPDEWRVFVETAAREPFDLVHGPLLRAAALRLEDDAYALFLNVHHIVADGWSLRLFWTEFTALYTAWHAGDEPELPDLTLQYRDFAAEQRGITEDGGYDDALDAWARELSGATTTLALPVDHSSGASREYRGDEFTTVVPEQLRADAYACAKRLGVTPFAMLGGVWGVLLARYTRQDDLLIGTPLAGRTRPEYQSLIGLFANTMPLRLRLDANVSFASLVRELQLSTFDALSSQDAPLTELVKRVDSQRTSHETPLFQTAYSFEQSTEFEATLPGCAVTELYELSNGGARLRIGLGAVDALGELSLQFEYDRELFDPGTIEAMAESYLTLLGEVASRPELPLGALRTSTDAAPDRELTGRPVPGDEPATLHALFERRVRQSPDAPAIEREDGTQVSYAQLNSQANRLARHLRQLGLRTGERVALALPHGSSWPSAVLAVLKAGGAYVPVAPDAPGSRKAHVLAETAPRVVLTVVDFAKDIAEDFAGDLAGARHVIALDDPAVASSIEAQTGEDLEEIAVTGRQVAYVPFTSGSTGVPKGTLVTHVNLTAFTRAAVDTFDLGPQDRMLQLAAMTFDVHVEEFFPTWLAGGCVVFFDGVLGRTGPEQLLHVLGEREITMCELPTAYWIEVVRLIDPAVVPVPHTMRRVLVGGERAPIEVYQRWLDFGIPLTNVYGLTETAVTSTTYQPGPDFDREALPIGRPMPHAAVYVLDALLAPVGRGVPGEIYLAGPGVCDGFLNRPEQTAERFLGDPYATEPGARMYRTGDQGRWTTEGDLEFLGRVDRQLKLRGHRVELAEIESVLDSHPDVARSLVVPRRTEADPAAELELIAFLIGAYADEATVAAYVRTQLPPHLVPAHISVVERFPLTSHGKVDQAALLALRSPESVAPEEAQGSELEAKVAEVYCAVLKVPTIDLRTDIFALGFHSLAALRLVSRLKSVFTVQVPIAEFFGDSSVTNAARLIVAAGADQPVG</sequence>
<dbReference type="GO" id="GO:0031177">
    <property type="term" value="F:phosphopantetheine binding"/>
    <property type="evidence" value="ECO:0007669"/>
    <property type="project" value="TreeGrafter"/>
</dbReference>
<reference evidence="6 7" key="1">
    <citation type="submission" date="2018-05" db="EMBL/GenBank/DDBJ databases">
        <title>Streptomyces venezuelae.</title>
        <authorList>
            <person name="Kim W."/>
            <person name="Lee N."/>
            <person name="Cho B.-K."/>
        </authorList>
    </citation>
    <scope>NUCLEOTIDE SEQUENCE [LARGE SCALE GENOMIC DNA]</scope>
    <source>
        <strain evidence="6 7">ATCC 14584</strain>
    </source>
</reference>
<proteinExistence type="predicted"/>
<dbReference type="SUPFAM" id="SSF56801">
    <property type="entry name" value="Acetyl-CoA synthetase-like"/>
    <property type="match status" value="1"/>
</dbReference>
<dbReference type="Gene3D" id="3.40.50.12780">
    <property type="entry name" value="N-terminal domain of ligase-like"/>
    <property type="match status" value="1"/>
</dbReference>
<dbReference type="Proteomes" id="UP000322927">
    <property type="component" value="Chromosome"/>
</dbReference>
<dbReference type="Pfam" id="PF13193">
    <property type="entry name" value="AMP-binding_C"/>
    <property type="match status" value="1"/>
</dbReference>
<dbReference type="InterPro" id="IPR020845">
    <property type="entry name" value="AMP-binding_CS"/>
</dbReference>
<dbReference type="CDD" id="cd19531">
    <property type="entry name" value="LCL_NRPS-like"/>
    <property type="match status" value="1"/>
</dbReference>
<comment type="cofactor">
    <cofactor evidence="1">
        <name>pantetheine 4'-phosphate</name>
        <dbReference type="ChEBI" id="CHEBI:47942"/>
    </cofactor>
</comment>
<gene>
    <name evidence="6" type="ORF">DEJ48_02515</name>
</gene>
<dbReference type="PANTHER" id="PTHR45527:SF1">
    <property type="entry name" value="FATTY ACID SYNTHASE"/>
    <property type="match status" value="1"/>
</dbReference>
<feature type="region of interest" description="Disordered" evidence="4">
    <location>
        <begin position="81"/>
        <end position="101"/>
    </location>
</feature>
<evidence type="ECO:0000259" key="5">
    <source>
        <dbReference type="PROSITE" id="PS50075"/>
    </source>
</evidence>
<dbReference type="Gene3D" id="3.30.300.30">
    <property type="match status" value="1"/>
</dbReference>
<dbReference type="Gene3D" id="3.30.559.10">
    <property type="entry name" value="Chloramphenicol acetyltransferase-like domain"/>
    <property type="match status" value="1"/>
</dbReference>
<dbReference type="GO" id="GO:0005737">
    <property type="term" value="C:cytoplasm"/>
    <property type="evidence" value="ECO:0007669"/>
    <property type="project" value="TreeGrafter"/>
</dbReference>
<dbReference type="Pfam" id="PF00550">
    <property type="entry name" value="PP-binding"/>
    <property type="match status" value="1"/>
</dbReference>
<feature type="region of interest" description="Disordered" evidence="4">
    <location>
        <begin position="1"/>
        <end position="69"/>
    </location>
</feature>